<protein>
    <submittedName>
        <fullName evidence="1">Uncharacterized protein</fullName>
    </submittedName>
</protein>
<dbReference type="Proteomes" id="UP000285317">
    <property type="component" value="Chromosome"/>
</dbReference>
<sequence>MSAVLDTIDLEAELQVLCDPESSRLARFTASFHEFRDSLAPEERDYLDFIRRAADVAVAEHGRSLIDDVDAFEARIEAMLGDDYIAPEMGGIIIRTTVVLKCATWLLKC</sequence>
<proteinExistence type="predicted"/>
<dbReference type="KEGG" id="rfs:C1I64_09445"/>
<accession>A0A3T0T0Y6</accession>
<name>A0A3T0T0Y6_9MICO</name>
<reference evidence="1 2" key="1">
    <citation type="submission" date="2018-03" db="EMBL/GenBank/DDBJ databases">
        <title>Bacteriophage NCPPB3778 and a type I-E CRISPR drive the evolution of the US Biological Select Agent, Rathayibacter toxicus.</title>
        <authorList>
            <person name="Davis E.W.II."/>
            <person name="Tabima J.F."/>
            <person name="Weisberg A.J."/>
            <person name="Dantas Lopes L."/>
            <person name="Wiseman M.S."/>
            <person name="Wiseman M.S."/>
            <person name="Pupko T."/>
            <person name="Belcher M.S."/>
            <person name="Sechler A.J."/>
            <person name="Tancos M.A."/>
            <person name="Schroeder B.K."/>
            <person name="Murray T.D."/>
            <person name="Luster D.G."/>
            <person name="Schneider W.L."/>
            <person name="Rogers E."/>
            <person name="Andreote F.D."/>
            <person name="Grunwald N.J."/>
            <person name="Putnam M.L."/>
            <person name="Chang J.H."/>
        </authorList>
    </citation>
    <scope>NUCLEOTIDE SEQUENCE [LARGE SCALE GENOMIC DNA]</scope>
    <source>
        <strain evidence="1 2">DSM 15932</strain>
    </source>
</reference>
<dbReference type="RefSeq" id="WP_127887022.1">
    <property type="nucleotide sequence ID" value="NZ_CP028137.1"/>
</dbReference>
<dbReference type="EMBL" id="CP028137">
    <property type="protein sequence ID" value="AZZ52253.1"/>
    <property type="molecule type" value="Genomic_DNA"/>
</dbReference>
<organism evidence="1 2">
    <name type="scientific">Rathayibacter festucae DSM 15932</name>
    <dbReference type="NCBI Taxonomy" id="1328866"/>
    <lineage>
        <taxon>Bacteria</taxon>
        <taxon>Bacillati</taxon>
        <taxon>Actinomycetota</taxon>
        <taxon>Actinomycetes</taxon>
        <taxon>Micrococcales</taxon>
        <taxon>Microbacteriaceae</taxon>
        <taxon>Rathayibacter</taxon>
    </lineage>
</organism>
<gene>
    <name evidence="1" type="ORF">C1I64_09445</name>
</gene>
<dbReference type="AlphaFoldDB" id="A0A3T0T0Y6"/>
<evidence type="ECO:0000313" key="1">
    <source>
        <dbReference type="EMBL" id="AZZ52253.1"/>
    </source>
</evidence>
<evidence type="ECO:0000313" key="2">
    <source>
        <dbReference type="Proteomes" id="UP000285317"/>
    </source>
</evidence>